<sequence length="662" mass="72183">MKPNDLTPEFVLVPELGVTEPWQALYLLPHQYTDLSRLVTDFAELEGRGGTALVRGRVVSVQGLTRDRKPTGSPFPQIISMVLSDGTYELPCESFSISDWKRVEPGDVLTIHCKVRYFPDSGLSLSDPVRETCRAEPRADYKGVSGKVAGERVMMAAQSAAMDTQAVRGAAQWLAQEHPQLDAMVQRHWGDTKDLFLAIHAPADMSQARAALDIARRLCVYEVRLASRMNRQETAVIDAQPGLRRAVWDAAQSQPEQLSPGQLAALKLAVPALSGTKPEWVLINGDVGSGKTLPFLCIVAGFAKLGMRSAIMAPRGAVARQIYGNVTRRFPGLSCRYLGEGIVEGPEDALVWIGTTALLHAKDRPEMALVVVDEQHKFSKSQRLQMLSAHTHLLEATATPIPQTMASALYGDCVLANIPTPPVSRQIRSHLLDASKRSIVVDLMRAALAAGKKVLLVYASVNQAKPKPEAASDVSATENVAPKKGGKGKKDKGKPKVKAEDARAVTVAYAEVQQHFPGKVALVHGQMRAEEAAAQLQSFHEGAMPILMSTTAVEVGVDTPGVRLVVVNDPDRLSMFQLHQIRGRGARDGGHCDFVMYTKKALNKKQLQRLTIVKNINNGFKLAEEDLKLRGFGEVAGELQTGVTETTFKLTQLTPQDFVRQR</sequence>
<keyword evidence="2" id="KW-0227">DNA damage</keyword>
<dbReference type="Pfam" id="PF00270">
    <property type="entry name" value="DEAD"/>
    <property type="match status" value="1"/>
</dbReference>
<dbReference type="GO" id="GO:0005524">
    <property type="term" value="F:ATP binding"/>
    <property type="evidence" value="ECO:0007669"/>
    <property type="project" value="UniProtKB-KW"/>
</dbReference>
<evidence type="ECO:0000256" key="2">
    <source>
        <dbReference type="ARBA" id="ARBA00022763"/>
    </source>
</evidence>
<name>A0A934W8N4_9BURK</name>
<dbReference type="Pfam" id="PF00271">
    <property type="entry name" value="Helicase_C"/>
    <property type="match status" value="1"/>
</dbReference>
<dbReference type="AlphaFoldDB" id="A0A934W8N4"/>
<evidence type="ECO:0000256" key="6">
    <source>
        <dbReference type="ARBA" id="ARBA00023125"/>
    </source>
</evidence>
<dbReference type="InterPro" id="IPR014001">
    <property type="entry name" value="Helicase_ATP-bd"/>
</dbReference>
<evidence type="ECO:0000313" key="12">
    <source>
        <dbReference type="Proteomes" id="UP000622890"/>
    </source>
</evidence>
<feature type="domain" description="Helicase C-terminal" evidence="10">
    <location>
        <begin position="473"/>
        <end position="628"/>
    </location>
</feature>
<dbReference type="InterPro" id="IPR011545">
    <property type="entry name" value="DEAD/DEAH_box_helicase_dom"/>
</dbReference>
<dbReference type="GO" id="GO:0003678">
    <property type="term" value="F:DNA helicase activity"/>
    <property type="evidence" value="ECO:0007669"/>
    <property type="project" value="TreeGrafter"/>
</dbReference>
<dbReference type="GO" id="GO:0003677">
    <property type="term" value="F:DNA binding"/>
    <property type="evidence" value="ECO:0007669"/>
    <property type="project" value="UniProtKB-KW"/>
</dbReference>
<dbReference type="PROSITE" id="PS51194">
    <property type="entry name" value="HELICASE_CTER"/>
    <property type="match status" value="1"/>
</dbReference>
<dbReference type="RefSeq" id="WP_200593032.1">
    <property type="nucleotide sequence ID" value="NZ_JAEPBG010000006.1"/>
</dbReference>
<evidence type="ECO:0000256" key="5">
    <source>
        <dbReference type="ARBA" id="ARBA00022840"/>
    </source>
</evidence>
<dbReference type="GO" id="GO:0006281">
    <property type="term" value="P:DNA repair"/>
    <property type="evidence" value="ECO:0007669"/>
    <property type="project" value="UniProtKB-KW"/>
</dbReference>
<dbReference type="InterPro" id="IPR001650">
    <property type="entry name" value="Helicase_C-like"/>
</dbReference>
<evidence type="ECO:0000259" key="10">
    <source>
        <dbReference type="PROSITE" id="PS51194"/>
    </source>
</evidence>
<dbReference type="SMART" id="SM00490">
    <property type="entry name" value="HELICc"/>
    <property type="match status" value="1"/>
</dbReference>
<evidence type="ECO:0000256" key="4">
    <source>
        <dbReference type="ARBA" id="ARBA00022806"/>
    </source>
</evidence>
<dbReference type="SMART" id="SM00487">
    <property type="entry name" value="DEXDc"/>
    <property type="match status" value="1"/>
</dbReference>
<evidence type="ECO:0000256" key="3">
    <source>
        <dbReference type="ARBA" id="ARBA00022801"/>
    </source>
</evidence>
<dbReference type="GO" id="GO:0016787">
    <property type="term" value="F:hydrolase activity"/>
    <property type="evidence" value="ECO:0007669"/>
    <property type="project" value="UniProtKB-KW"/>
</dbReference>
<accession>A0A934W8N4</accession>
<feature type="compositionally biased region" description="Basic residues" evidence="8">
    <location>
        <begin position="484"/>
        <end position="496"/>
    </location>
</feature>
<comment type="caution">
    <text evidence="11">The sequence shown here is derived from an EMBL/GenBank/DDBJ whole genome shotgun (WGS) entry which is preliminary data.</text>
</comment>
<dbReference type="Proteomes" id="UP000622890">
    <property type="component" value="Unassembled WGS sequence"/>
</dbReference>
<keyword evidence="7" id="KW-0234">DNA repair</keyword>
<dbReference type="InterPro" id="IPR047112">
    <property type="entry name" value="RecG/Mfd"/>
</dbReference>
<dbReference type="InterPro" id="IPR027417">
    <property type="entry name" value="P-loop_NTPase"/>
</dbReference>
<reference evidence="11" key="1">
    <citation type="submission" date="2021-01" db="EMBL/GenBank/DDBJ databases">
        <title>Genome sequence of strain Noviherbaspirillum sp. DKR-6.</title>
        <authorList>
            <person name="Chaudhary D.K."/>
        </authorList>
    </citation>
    <scope>NUCLEOTIDE SEQUENCE</scope>
    <source>
        <strain evidence="11">DKR-6</strain>
    </source>
</reference>
<dbReference type="EMBL" id="JAEPBG010000006">
    <property type="protein sequence ID" value="MBK4736029.1"/>
    <property type="molecule type" value="Genomic_DNA"/>
</dbReference>
<gene>
    <name evidence="11" type="ORF">JJB74_15515</name>
</gene>
<dbReference type="Gene3D" id="3.40.50.300">
    <property type="entry name" value="P-loop containing nucleotide triphosphate hydrolases"/>
    <property type="match status" value="2"/>
</dbReference>
<keyword evidence="4 11" id="KW-0347">Helicase</keyword>
<dbReference type="SUPFAM" id="SSF52540">
    <property type="entry name" value="P-loop containing nucleoside triphosphate hydrolases"/>
    <property type="match status" value="1"/>
</dbReference>
<keyword evidence="3" id="KW-0378">Hydrolase</keyword>
<keyword evidence="12" id="KW-1185">Reference proteome</keyword>
<organism evidence="11 12">
    <name type="scientific">Noviherbaspirillum pedocola</name>
    <dbReference type="NCBI Taxonomy" id="2801341"/>
    <lineage>
        <taxon>Bacteria</taxon>
        <taxon>Pseudomonadati</taxon>
        <taxon>Pseudomonadota</taxon>
        <taxon>Betaproteobacteria</taxon>
        <taxon>Burkholderiales</taxon>
        <taxon>Oxalobacteraceae</taxon>
        <taxon>Noviherbaspirillum</taxon>
    </lineage>
</organism>
<dbReference type="PANTHER" id="PTHR47964">
    <property type="entry name" value="ATP-DEPENDENT DNA HELICASE HOMOLOG RECG, CHLOROPLASTIC"/>
    <property type="match status" value="1"/>
</dbReference>
<dbReference type="PROSITE" id="PS51192">
    <property type="entry name" value="HELICASE_ATP_BIND_1"/>
    <property type="match status" value="1"/>
</dbReference>
<dbReference type="PANTHER" id="PTHR47964:SF1">
    <property type="entry name" value="ATP-DEPENDENT DNA HELICASE HOMOLOG RECG, CHLOROPLASTIC"/>
    <property type="match status" value="1"/>
</dbReference>
<evidence type="ECO:0000313" key="11">
    <source>
        <dbReference type="EMBL" id="MBK4736029.1"/>
    </source>
</evidence>
<evidence type="ECO:0000259" key="9">
    <source>
        <dbReference type="PROSITE" id="PS51192"/>
    </source>
</evidence>
<keyword evidence="5" id="KW-0067">ATP-binding</keyword>
<feature type="domain" description="Helicase ATP-binding" evidence="9">
    <location>
        <begin position="272"/>
        <end position="418"/>
    </location>
</feature>
<feature type="region of interest" description="Disordered" evidence="8">
    <location>
        <begin position="467"/>
        <end position="498"/>
    </location>
</feature>
<evidence type="ECO:0000256" key="8">
    <source>
        <dbReference type="SAM" id="MobiDB-lite"/>
    </source>
</evidence>
<evidence type="ECO:0000256" key="7">
    <source>
        <dbReference type="ARBA" id="ARBA00023204"/>
    </source>
</evidence>
<proteinExistence type="predicted"/>
<keyword evidence="6" id="KW-0238">DNA-binding</keyword>
<protein>
    <submittedName>
        <fullName evidence="11">DEAD/DEAH box helicase</fullName>
    </submittedName>
</protein>
<evidence type="ECO:0000256" key="1">
    <source>
        <dbReference type="ARBA" id="ARBA00022741"/>
    </source>
</evidence>
<keyword evidence="1" id="KW-0547">Nucleotide-binding</keyword>